<feature type="compositionally biased region" description="Polar residues" evidence="4">
    <location>
        <begin position="158"/>
        <end position="170"/>
    </location>
</feature>
<feature type="region of interest" description="Disordered" evidence="4">
    <location>
        <begin position="136"/>
        <end position="175"/>
    </location>
</feature>
<sequence length="491" mass="53966">MDPDSSQEKLQTDSNSSETTRETRQVSQGRRPHLSIDIPPRSGTTNPARANALTTPTSSSSTRSGSGLPPRPASAKVQRSRSSIKKLLSATSLKFGNGDAVTDGRSDPLVTDGSSRGNRERSSIIRSLSLTKLLSPSVRRSSSLPVDTEVDLPEKSSQEASTAEGTSSARNDVKQKIWRSKSVPLNGKVANANSLKRMDSLGVVFRVIPSTPRAPETSGPAPEIISVETENEDANNGEDIPEEEAVCRICLTELSEGNDTTLRLECLCKGEMALAHKECAIKWFSIKGNSDCEVCKHEVKNLPVTLLRIQNTSARNANARASGRVHQDIYYQYSTWQGMPILVIVSMLAYFCFLEQLLVVDFGTAALAISLPFSCILGLFASLTSTTIAMRQYMWIYAAVQFLLVVFFSHLFYSYLHMQPVISIILATFAGFGVAMSVNSIIVEILRWRVRSRRAHIVRTRHAVQNNTLPIQQPQDEQRDTALENIVISHA</sequence>
<feature type="region of interest" description="Disordered" evidence="4">
    <location>
        <begin position="1"/>
        <end position="83"/>
    </location>
</feature>
<dbReference type="EMBL" id="JAMRDG010000001">
    <property type="protein sequence ID" value="KAJ3706148.1"/>
    <property type="molecule type" value="Genomic_DNA"/>
</dbReference>
<keyword evidence="1" id="KW-0479">Metal-binding</keyword>
<feature type="domain" description="RING-CH-type" evidence="6">
    <location>
        <begin position="239"/>
        <end position="302"/>
    </location>
</feature>
<feature type="region of interest" description="Disordered" evidence="4">
    <location>
        <begin position="95"/>
        <end position="123"/>
    </location>
</feature>
<evidence type="ECO:0000256" key="5">
    <source>
        <dbReference type="SAM" id="Phobius"/>
    </source>
</evidence>
<dbReference type="AlphaFoldDB" id="A0AAD5ZYD5"/>
<dbReference type="SMART" id="SM00744">
    <property type="entry name" value="RINGv"/>
    <property type="match status" value="1"/>
</dbReference>
<comment type="caution">
    <text evidence="7">The sequence shown here is derived from an EMBL/GenBank/DDBJ whole genome shotgun (WGS) entry which is preliminary data.</text>
</comment>
<dbReference type="PANTHER" id="PTHR46158:SF1">
    <property type="entry name" value="RING_U-BOX SUPERFAMILY PROTEIN"/>
    <property type="match status" value="1"/>
</dbReference>
<keyword evidence="5" id="KW-1133">Transmembrane helix</keyword>
<evidence type="ECO:0000256" key="2">
    <source>
        <dbReference type="ARBA" id="ARBA00022771"/>
    </source>
</evidence>
<dbReference type="PROSITE" id="PS51292">
    <property type="entry name" value="ZF_RING_CH"/>
    <property type="match status" value="1"/>
</dbReference>
<evidence type="ECO:0000256" key="1">
    <source>
        <dbReference type="ARBA" id="ARBA00022723"/>
    </source>
</evidence>
<dbReference type="InterPro" id="IPR013083">
    <property type="entry name" value="Znf_RING/FYVE/PHD"/>
</dbReference>
<feature type="compositionally biased region" description="Low complexity" evidence="4">
    <location>
        <begin position="136"/>
        <end position="146"/>
    </location>
</feature>
<evidence type="ECO:0000256" key="4">
    <source>
        <dbReference type="SAM" id="MobiDB-lite"/>
    </source>
</evidence>
<dbReference type="Pfam" id="PF12906">
    <property type="entry name" value="RINGv"/>
    <property type="match status" value="1"/>
</dbReference>
<keyword evidence="2" id="KW-0863">Zinc-finger</keyword>
<evidence type="ECO:0000256" key="3">
    <source>
        <dbReference type="ARBA" id="ARBA00022833"/>
    </source>
</evidence>
<dbReference type="Proteomes" id="UP001210211">
    <property type="component" value="Unassembled WGS sequence"/>
</dbReference>
<feature type="compositionally biased region" description="Basic and acidic residues" evidence="4">
    <location>
        <begin position="1"/>
        <end position="11"/>
    </location>
</feature>
<keyword evidence="3" id="KW-0862">Zinc</keyword>
<organism evidence="7 8">
    <name type="scientific">Rhynchospora tenuis</name>
    <dbReference type="NCBI Taxonomy" id="198213"/>
    <lineage>
        <taxon>Eukaryota</taxon>
        <taxon>Viridiplantae</taxon>
        <taxon>Streptophyta</taxon>
        <taxon>Embryophyta</taxon>
        <taxon>Tracheophyta</taxon>
        <taxon>Spermatophyta</taxon>
        <taxon>Magnoliopsida</taxon>
        <taxon>Liliopsida</taxon>
        <taxon>Poales</taxon>
        <taxon>Cyperaceae</taxon>
        <taxon>Cyperoideae</taxon>
        <taxon>Rhynchosporeae</taxon>
        <taxon>Rhynchospora</taxon>
    </lineage>
</organism>
<dbReference type="SUPFAM" id="SSF57850">
    <property type="entry name" value="RING/U-box"/>
    <property type="match status" value="1"/>
</dbReference>
<keyword evidence="8" id="KW-1185">Reference proteome</keyword>
<gene>
    <name evidence="7" type="ORF">LUZ61_009853</name>
</gene>
<dbReference type="GO" id="GO:0008270">
    <property type="term" value="F:zinc ion binding"/>
    <property type="evidence" value="ECO:0007669"/>
    <property type="project" value="UniProtKB-KW"/>
</dbReference>
<dbReference type="PANTHER" id="PTHR46158">
    <property type="entry name" value="OS02G0165000 PROTEIN"/>
    <property type="match status" value="1"/>
</dbReference>
<evidence type="ECO:0000313" key="7">
    <source>
        <dbReference type="EMBL" id="KAJ3706148.1"/>
    </source>
</evidence>
<feature type="transmembrane region" description="Helical" evidence="5">
    <location>
        <begin position="422"/>
        <end position="446"/>
    </location>
</feature>
<keyword evidence="5" id="KW-0472">Membrane</keyword>
<accession>A0AAD5ZYD5</accession>
<dbReference type="InterPro" id="IPR011016">
    <property type="entry name" value="Znf_RING-CH"/>
</dbReference>
<feature type="transmembrane region" description="Helical" evidence="5">
    <location>
        <begin position="395"/>
        <end position="416"/>
    </location>
</feature>
<dbReference type="Gene3D" id="3.30.40.10">
    <property type="entry name" value="Zinc/RING finger domain, C3HC4 (zinc finger)"/>
    <property type="match status" value="1"/>
</dbReference>
<keyword evidence="5" id="KW-0812">Transmembrane</keyword>
<protein>
    <recommendedName>
        <fullName evidence="6">RING-CH-type domain-containing protein</fullName>
    </recommendedName>
</protein>
<evidence type="ECO:0000313" key="8">
    <source>
        <dbReference type="Proteomes" id="UP001210211"/>
    </source>
</evidence>
<proteinExistence type="predicted"/>
<evidence type="ECO:0000259" key="6">
    <source>
        <dbReference type="PROSITE" id="PS51292"/>
    </source>
</evidence>
<reference evidence="7 8" key="1">
    <citation type="journal article" date="2022" name="Cell">
        <title>Repeat-based holocentromeres influence genome architecture and karyotype evolution.</title>
        <authorList>
            <person name="Hofstatter P.G."/>
            <person name="Thangavel G."/>
            <person name="Lux T."/>
            <person name="Neumann P."/>
            <person name="Vondrak T."/>
            <person name="Novak P."/>
            <person name="Zhang M."/>
            <person name="Costa L."/>
            <person name="Castellani M."/>
            <person name="Scott A."/>
            <person name="Toegelov H."/>
            <person name="Fuchs J."/>
            <person name="Mata-Sucre Y."/>
            <person name="Dias Y."/>
            <person name="Vanzela A.L.L."/>
            <person name="Huettel B."/>
            <person name="Almeida C.C.S."/>
            <person name="Simkova H."/>
            <person name="Souza G."/>
            <person name="Pedrosa-Harand A."/>
            <person name="Macas J."/>
            <person name="Mayer K.F.X."/>
            <person name="Houben A."/>
            <person name="Marques A."/>
        </authorList>
    </citation>
    <scope>NUCLEOTIDE SEQUENCE [LARGE SCALE GENOMIC DNA]</scope>
    <source>
        <strain evidence="7">RhyTen1mFocal</strain>
    </source>
</reference>
<feature type="transmembrane region" description="Helical" evidence="5">
    <location>
        <begin position="365"/>
        <end position="383"/>
    </location>
</feature>
<feature type="compositionally biased region" description="Low complexity" evidence="4">
    <location>
        <begin position="53"/>
        <end position="68"/>
    </location>
</feature>
<name>A0AAD5ZYD5_9POAL</name>
<dbReference type="CDD" id="cd16495">
    <property type="entry name" value="RING_CH-C4HC3_MARCH"/>
    <property type="match status" value="1"/>
</dbReference>